<dbReference type="Gene3D" id="3.40.140.20">
    <property type="match status" value="1"/>
</dbReference>
<dbReference type="SMART" id="SM00798">
    <property type="entry name" value="AICARFT_IMPCHas"/>
    <property type="match status" value="1"/>
</dbReference>
<evidence type="ECO:0000313" key="1">
    <source>
        <dbReference type="EMBL" id="GAH85823.1"/>
    </source>
</evidence>
<dbReference type="GO" id="GO:0005829">
    <property type="term" value="C:cytosol"/>
    <property type="evidence" value="ECO:0007669"/>
    <property type="project" value="TreeGrafter"/>
</dbReference>
<dbReference type="SUPFAM" id="SSF53927">
    <property type="entry name" value="Cytidine deaminase-like"/>
    <property type="match status" value="1"/>
</dbReference>
<dbReference type="InterPro" id="IPR024051">
    <property type="entry name" value="AICAR_Tfase_dup_dom_sf"/>
</dbReference>
<organism evidence="1">
    <name type="scientific">marine sediment metagenome</name>
    <dbReference type="NCBI Taxonomy" id="412755"/>
    <lineage>
        <taxon>unclassified sequences</taxon>
        <taxon>metagenomes</taxon>
        <taxon>ecological metagenomes</taxon>
    </lineage>
</organism>
<dbReference type="InterPro" id="IPR002695">
    <property type="entry name" value="PurH-like"/>
</dbReference>
<comment type="caution">
    <text evidence="1">The sequence shown here is derived from an EMBL/GenBank/DDBJ whole genome shotgun (WGS) entry which is preliminary data.</text>
</comment>
<dbReference type="GO" id="GO:0004643">
    <property type="term" value="F:phosphoribosylaminoimidazolecarboxamide formyltransferase activity"/>
    <property type="evidence" value="ECO:0007669"/>
    <property type="project" value="InterPro"/>
</dbReference>
<accession>X1KV03</accession>
<dbReference type="AlphaFoldDB" id="X1KV03"/>
<feature type="non-terminal residue" evidence="1">
    <location>
        <position position="237"/>
    </location>
</feature>
<protein>
    <recommendedName>
        <fullName evidence="2">MGS-like domain-containing protein</fullName>
    </recommendedName>
</protein>
<evidence type="ECO:0008006" key="2">
    <source>
        <dbReference type="Google" id="ProtNLM"/>
    </source>
</evidence>
<sequence length="237" mass="25923">LARKVFAHTARYDSMIASYLEEKEKERKGEGGAPDCLRTEFRKLHDLRYGENPHQKGAVYVRRGAREAGAVTARKLSGKEMSFNNYLDAAAALEIVKDFDEPAVSVMKHTNPCGAAAGPDLVEAFKAAYAGDPLSAFGSIIGLNGRVDPKVAAEIARPERFVEAVIAPAFEDEAVEILTTKPKWGKSVRLLAAGDLASRDRKEYDLRSVTGGLVRQERDLGFPEFDKLEVATERAPS</sequence>
<proteinExistence type="predicted"/>
<dbReference type="GO" id="GO:0003937">
    <property type="term" value="F:IMP cyclohydrolase activity"/>
    <property type="evidence" value="ECO:0007669"/>
    <property type="project" value="InterPro"/>
</dbReference>
<dbReference type="InterPro" id="IPR016193">
    <property type="entry name" value="Cytidine_deaminase-like"/>
</dbReference>
<reference evidence="1" key="1">
    <citation type="journal article" date="2014" name="Front. Microbiol.">
        <title>High frequency of phylogenetically diverse reductive dehalogenase-homologous genes in deep subseafloor sedimentary metagenomes.</title>
        <authorList>
            <person name="Kawai M."/>
            <person name="Futagami T."/>
            <person name="Toyoda A."/>
            <person name="Takaki Y."/>
            <person name="Nishi S."/>
            <person name="Hori S."/>
            <person name="Arai W."/>
            <person name="Tsubouchi T."/>
            <person name="Morono Y."/>
            <person name="Uchiyama I."/>
            <person name="Ito T."/>
            <person name="Fujiyama A."/>
            <person name="Inagaki F."/>
            <person name="Takami H."/>
        </authorList>
    </citation>
    <scope>NUCLEOTIDE SEQUENCE</scope>
    <source>
        <strain evidence="1">Expedition CK06-06</strain>
    </source>
</reference>
<dbReference type="Pfam" id="PF01808">
    <property type="entry name" value="AICARFT_IMPCHas"/>
    <property type="match status" value="1"/>
</dbReference>
<dbReference type="PANTHER" id="PTHR11692:SF0">
    <property type="entry name" value="BIFUNCTIONAL PURINE BIOSYNTHESIS PROTEIN ATIC"/>
    <property type="match status" value="1"/>
</dbReference>
<dbReference type="EMBL" id="BARU01039867">
    <property type="protein sequence ID" value="GAH85823.1"/>
    <property type="molecule type" value="Genomic_DNA"/>
</dbReference>
<feature type="non-terminal residue" evidence="1">
    <location>
        <position position="1"/>
    </location>
</feature>
<gene>
    <name evidence="1" type="ORF">S03H2_61732</name>
</gene>
<name>X1KV03_9ZZZZ</name>
<dbReference type="PANTHER" id="PTHR11692">
    <property type="entry name" value="BIFUNCTIONAL PURINE BIOSYNTHESIS PROTEIN PURH"/>
    <property type="match status" value="1"/>
</dbReference>
<dbReference type="GO" id="GO:0006189">
    <property type="term" value="P:'de novo' IMP biosynthetic process"/>
    <property type="evidence" value="ECO:0007669"/>
    <property type="project" value="TreeGrafter"/>
</dbReference>